<dbReference type="SUPFAM" id="SSF111369">
    <property type="entry name" value="HlyD-like secretion proteins"/>
    <property type="match status" value="2"/>
</dbReference>
<feature type="domain" description="Multidrug resistance protein MdtA-like alpha-helical hairpin" evidence="2">
    <location>
        <begin position="108"/>
        <end position="168"/>
    </location>
</feature>
<comment type="caution">
    <text evidence="3">The sequence shown here is derived from an EMBL/GenBank/DDBJ whole genome shotgun (WGS) entry which is preliminary data.</text>
</comment>
<name>A0ABT5XY10_9FLAO</name>
<organism evidence="3 4">
    <name type="scientific">Flagellimonas yonaguniensis</name>
    <dbReference type="NCBI Taxonomy" id="3031325"/>
    <lineage>
        <taxon>Bacteria</taxon>
        <taxon>Pseudomonadati</taxon>
        <taxon>Bacteroidota</taxon>
        <taxon>Flavobacteriia</taxon>
        <taxon>Flavobacteriales</taxon>
        <taxon>Flavobacteriaceae</taxon>
        <taxon>Flagellimonas</taxon>
    </lineage>
</organism>
<dbReference type="Proteomes" id="UP001221366">
    <property type="component" value="Unassembled WGS sequence"/>
</dbReference>
<reference evidence="3 4" key="1">
    <citation type="submission" date="2023-03" db="EMBL/GenBank/DDBJ databases">
        <title>Muricauda XX sp. nov. and Muricauda XXX sp. nov., two novel species isolated from Okinawa Trough.</title>
        <authorList>
            <person name="Cao W."/>
            <person name="Deng X."/>
        </authorList>
    </citation>
    <scope>NUCLEOTIDE SEQUENCE [LARGE SCALE GENOMIC DNA]</scope>
    <source>
        <strain evidence="3 4">334s03</strain>
    </source>
</reference>
<evidence type="ECO:0000259" key="2">
    <source>
        <dbReference type="Pfam" id="PF25876"/>
    </source>
</evidence>
<dbReference type="RefSeq" id="WP_275615216.1">
    <property type="nucleotide sequence ID" value="NZ_JARFVB010000003.1"/>
</dbReference>
<dbReference type="Gene3D" id="1.10.287.470">
    <property type="entry name" value="Helix hairpin bin"/>
    <property type="match status" value="1"/>
</dbReference>
<dbReference type="Gene3D" id="2.40.30.170">
    <property type="match status" value="1"/>
</dbReference>
<dbReference type="Gene3D" id="2.40.50.100">
    <property type="match status" value="1"/>
</dbReference>
<dbReference type="InterPro" id="IPR058624">
    <property type="entry name" value="MdtA-like_HH"/>
</dbReference>
<proteinExistence type="predicted"/>
<keyword evidence="4" id="KW-1185">Reference proteome</keyword>
<evidence type="ECO:0000313" key="4">
    <source>
        <dbReference type="Proteomes" id="UP001221366"/>
    </source>
</evidence>
<protein>
    <submittedName>
        <fullName evidence="3">HlyD family efflux transporter periplasmic adaptor subunit</fullName>
    </submittedName>
</protein>
<sequence>MRNKKAFPFISIISILILGCSGKNTTTPVRKDIIDVVFASGHLAKTTEYLVTANTEGFLNHSLVKEGDVVHIGDNLFQLSNQVQSAQLENALANFRDAKAKVDANSPQLTQLRLQIDQAETQLQLDRKNMERYRALLQTNAVSQLDYDKAKVQFDNSKAQVDILKKSLSELEQSLQLNLENARNQLRIQQENNEDYFIKSQISGTVLNVFKEQGELVKRGESIAKIGGGGDIIKLFVAEEDIDKVALGQKAKISLNTEKEAIFDAEINKIYPAFDEAEQSFVIEATFIDKPKSLYTGTQLQANIVIADISGTLVIPTSYLVKDSMVILADSKVEIPIRLGVRTDDWVEVLIGLKENTEIEAPKNNKE</sequence>
<accession>A0ABT5XY10</accession>
<dbReference type="PANTHER" id="PTHR30469:SF15">
    <property type="entry name" value="HLYD FAMILY OF SECRETION PROTEINS"/>
    <property type="match status" value="1"/>
</dbReference>
<feature type="coiled-coil region" evidence="1">
    <location>
        <begin position="109"/>
        <end position="199"/>
    </location>
</feature>
<dbReference type="PROSITE" id="PS51257">
    <property type="entry name" value="PROKAR_LIPOPROTEIN"/>
    <property type="match status" value="1"/>
</dbReference>
<dbReference type="EMBL" id="JARFVB010000003">
    <property type="protein sequence ID" value="MDF0715971.1"/>
    <property type="molecule type" value="Genomic_DNA"/>
</dbReference>
<evidence type="ECO:0000313" key="3">
    <source>
        <dbReference type="EMBL" id="MDF0715971.1"/>
    </source>
</evidence>
<evidence type="ECO:0000256" key="1">
    <source>
        <dbReference type="SAM" id="Coils"/>
    </source>
</evidence>
<keyword evidence="1" id="KW-0175">Coiled coil</keyword>
<dbReference type="Pfam" id="PF25876">
    <property type="entry name" value="HH_MFP_RND"/>
    <property type="match status" value="1"/>
</dbReference>
<gene>
    <name evidence="3" type="ORF">PY092_07420</name>
</gene>
<dbReference type="PANTHER" id="PTHR30469">
    <property type="entry name" value="MULTIDRUG RESISTANCE PROTEIN MDTA"/>
    <property type="match status" value="1"/>
</dbReference>